<dbReference type="PANTHER" id="PTHR43784:SF2">
    <property type="entry name" value="GDSL-LIKE LIPASE_ACYLHYDROLASE, PUTATIVE (AFU_ORTHOLOGUE AFUA_2G00820)-RELATED"/>
    <property type="match status" value="1"/>
</dbReference>
<sequence>MLRTYALAALLLVAPVVAPERVQAALGQEWTGTWQTAMSGTAPKTDQGLPKHSIRNVVHISTGGTEARVKLSNVYGKVPLLMGRVTVAIAARPDAADAVAGTMRELTFGGSASITIPAGAEVLGDAVPIALPAQTNLLITTYTPELSGPVTYHQVANQTSFMSPDGDHAADESGAAFTTRTTSWHYVSAVDVRGGPAFGSVVALGDSITDGNASTVNTNRRWPDVLSRRLGSSLGVLNAGISSNRLLSDTWNPNALARLDRDVLTATGARSVVVLLGINDIGGQPQHREPAPIIAALRQIAEQARSRGLRVLGGTLTPFGGSSNYTAELENVRLAVNEFVRTGGVFDAVVDFDAVLRDSADPHRLRPEYDSGDHLHPSDAGYQAMGNAVPIAQLSLPARPRDWWVGTWQTSMANTGAAMPDYSIRNLVHTSIGGREVRVRLSNVLSKVPVLMGHVTVAVAARPDAPDAVPGTMRELSFGGSASVTIPPGAEVVSDMVPLAVPEDGDLLVTVFTPGATGPVTMHPRAYQTSFLAAGGDHAGSESGTPFTTPTPAWHYVAGVDVRSGTAQGTVVTFGDSITDGDKSTPSTNRRWPDVLADRLAAEPGPTRLGVLNAGISGNRLMHDSSGIGGPGALARLDRDVLTAPGVRTVVLFVGINDIGNLDMPDASQLTAALRQAAAQIRAQGLRVIAGTITPFQGWRSYTERRESVRLAANDFIRNGGAFDGVIDFDQVVRDPVNPHMLRSDYDSGDHLHPSEAGYHAMGTSVDLRLLAVR</sequence>
<keyword evidence="4" id="KW-1185">Reference proteome</keyword>
<keyword evidence="1" id="KW-0732">Signal</keyword>
<dbReference type="CDD" id="cd01830">
    <property type="entry name" value="XynE_like"/>
    <property type="match status" value="2"/>
</dbReference>
<dbReference type="Pfam" id="PF13472">
    <property type="entry name" value="Lipase_GDSL_2"/>
    <property type="match status" value="2"/>
</dbReference>
<dbReference type="InterPro" id="IPR036514">
    <property type="entry name" value="SGNH_hydro_sf"/>
</dbReference>
<dbReference type="InterPro" id="IPR013830">
    <property type="entry name" value="SGNH_hydro"/>
</dbReference>
<dbReference type="RefSeq" id="WP_307855383.1">
    <property type="nucleotide sequence ID" value="NZ_JAGINW010000001.1"/>
</dbReference>
<evidence type="ECO:0000259" key="2">
    <source>
        <dbReference type="Pfam" id="PF13472"/>
    </source>
</evidence>
<reference evidence="3 4" key="1">
    <citation type="submission" date="2021-03" db="EMBL/GenBank/DDBJ databases">
        <title>Sequencing the genomes of 1000 actinobacteria strains.</title>
        <authorList>
            <person name="Klenk H.-P."/>
        </authorList>
    </citation>
    <scope>NUCLEOTIDE SEQUENCE [LARGE SCALE GENOMIC DNA]</scope>
    <source>
        <strain evidence="3 4">DSM 46670</strain>
    </source>
</reference>
<proteinExistence type="predicted"/>
<name>A0ABS4TQ80_9PSEU</name>
<dbReference type="Gene3D" id="3.40.50.1110">
    <property type="entry name" value="SGNH hydrolase"/>
    <property type="match status" value="2"/>
</dbReference>
<dbReference type="PANTHER" id="PTHR43784">
    <property type="entry name" value="GDSL-LIKE LIPASE/ACYLHYDROLASE, PUTATIVE (AFU_ORTHOLOGUE AFUA_2G00820)-RELATED"/>
    <property type="match status" value="1"/>
</dbReference>
<feature type="signal peptide" evidence="1">
    <location>
        <begin position="1"/>
        <end position="24"/>
    </location>
</feature>
<feature type="domain" description="SGNH hydrolase-type esterase" evidence="2">
    <location>
        <begin position="574"/>
        <end position="760"/>
    </location>
</feature>
<protein>
    <submittedName>
        <fullName evidence="3">Lysophospholipase L1-like esterase</fullName>
    </submittedName>
</protein>
<evidence type="ECO:0000313" key="4">
    <source>
        <dbReference type="Proteomes" id="UP001519332"/>
    </source>
</evidence>
<dbReference type="EMBL" id="JAGINW010000001">
    <property type="protein sequence ID" value="MBP2326553.1"/>
    <property type="molecule type" value="Genomic_DNA"/>
</dbReference>
<dbReference type="SUPFAM" id="SSF52266">
    <property type="entry name" value="SGNH hydrolase"/>
    <property type="match status" value="2"/>
</dbReference>
<feature type="domain" description="SGNH hydrolase-type esterase" evidence="2">
    <location>
        <begin position="203"/>
        <end position="384"/>
    </location>
</feature>
<gene>
    <name evidence="3" type="ORF">JOF56_006938</name>
</gene>
<feature type="chain" id="PRO_5047053628" evidence="1">
    <location>
        <begin position="25"/>
        <end position="774"/>
    </location>
</feature>
<evidence type="ECO:0000256" key="1">
    <source>
        <dbReference type="SAM" id="SignalP"/>
    </source>
</evidence>
<accession>A0ABS4TQ80</accession>
<evidence type="ECO:0000313" key="3">
    <source>
        <dbReference type="EMBL" id="MBP2326553.1"/>
    </source>
</evidence>
<dbReference type="Proteomes" id="UP001519332">
    <property type="component" value="Unassembled WGS sequence"/>
</dbReference>
<dbReference type="InterPro" id="IPR053140">
    <property type="entry name" value="GDSL_Rv0518-like"/>
</dbReference>
<comment type="caution">
    <text evidence="3">The sequence shown here is derived from an EMBL/GenBank/DDBJ whole genome shotgun (WGS) entry which is preliminary data.</text>
</comment>
<organism evidence="3 4">
    <name type="scientific">Kibdelosporangium banguiense</name>
    <dbReference type="NCBI Taxonomy" id="1365924"/>
    <lineage>
        <taxon>Bacteria</taxon>
        <taxon>Bacillati</taxon>
        <taxon>Actinomycetota</taxon>
        <taxon>Actinomycetes</taxon>
        <taxon>Pseudonocardiales</taxon>
        <taxon>Pseudonocardiaceae</taxon>
        <taxon>Kibdelosporangium</taxon>
    </lineage>
</organism>